<protein>
    <submittedName>
        <fullName evidence="1">Uncharacterized protein</fullName>
    </submittedName>
</protein>
<evidence type="ECO:0000313" key="2">
    <source>
        <dbReference type="Proteomes" id="UP000711178"/>
    </source>
</evidence>
<sequence length="91" mass="10031">MFINYSFYGSPEAREIMPPDYLSYGDGVVAALIGIHHPSEVNPFTAGNHNPSTGQRFGYLGVLKYYGITLSPYWHCCLEAGRTLGTEDINA</sequence>
<keyword evidence="2" id="KW-1185">Reference proteome</keyword>
<dbReference type="GeneID" id="89685803"/>
<reference evidence="1 2" key="1">
    <citation type="submission" date="2021-05" db="EMBL/GenBank/DDBJ databases">
        <title>Draft Whole Genome Sequencing Of Biosensor Chromobacterium violaceum Strain CV026 Reveals A Regulatory RNA In Chromobacterium violaceum Phenotype Regulatory Network.</title>
        <authorList>
            <person name="Hong K.W."/>
            <person name="Chan K.G."/>
            <person name="Chang C.-Y."/>
        </authorList>
    </citation>
    <scope>NUCLEOTIDE SEQUENCE [LARGE SCALE GENOMIC DNA]</scope>
    <source>
        <strain evidence="1 2">ATCC 31532</strain>
    </source>
</reference>
<evidence type="ECO:0000313" key="1">
    <source>
        <dbReference type="EMBL" id="MBW8288982.1"/>
    </source>
</evidence>
<dbReference type="RefSeq" id="WP_146008304.1">
    <property type="nucleotide sequence ID" value="NZ_CP142381.1"/>
</dbReference>
<name>A0ABS7FG18_9NEIS</name>
<accession>A0ABS7FG18</accession>
<organism evidence="1 2">
    <name type="scientific">Chromobacterium subtsugae</name>
    <dbReference type="NCBI Taxonomy" id="251747"/>
    <lineage>
        <taxon>Bacteria</taxon>
        <taxon>Pseudomonadati</taxon>
        <taxon>Pseudomonadota</taxon>
        <taxon>Betaproteobacteria</taxon>
        <taxon>Neisseriales</taxon>
        <taxon>Chromobacteriaceae</taxon>
        <taxon>Chromobacterium</taxon>
    </lineage>
</organism>
<dbReference type="Proteomes" id="UP000711178">
    <property type="component" value="Unassembled WGS sequence"/>
</dbReference>
<proteinExistence type="predicted"/>
<comment type="caution">
    <text evidence="1">The sequence shown here is derived from an EMBL/GenBank/DDBJ whole genome shotgun (WGS) entry which is preliminary data.</text>
</comment>
<gene>
    <name evidence="1" type="ORF">KIF53_15220</name>
</gene>
<dbReference type="EMBL" id="JAHDTB010000014">
    <property type="protein sequence ID" value="MBW8288982.1"/>
    <property type="molecule type" value="Genomic_DNA"/>
</dbReference>